<dbReference type="InterPro" id="IPR037883">
    <property type="entry name" value="Knr4/Smi1-like_sf"/>
</dbReference>
<evidence type="ECO:0000313" key="3">
    <source>
        <dbReference type="Proteomes" id="UP000315540"/>
    </source>
</evidence>
<feature type="domain" description="Knr4/Smi1-like" evidence="1">
    <location>
        <begin position="27"/>
        <end position="153"/>
    </location>
</feature>
<dbReference type="OrthoDB" id="6989522at2"/>
<dbReference type="Gene3D" id="3.40.1580.10">
    <property type="entry name" value="SMI1/KNR4-like"/>
    <property type="match status" value="1"/>
</dbReference>
<dbReference type="InterPro" id="IPR051873">
    <property type="entry name" value="KNR4/SMI1_regulator"/>
</dbReference>
<keyword evidence="3" id="KW-1185">Reference proteome</keyword>
<proteinExistence type="predicted"/>
<dbReference type="Proteomes" id="UP000315540">
    <property type="component" value="Unassembled WGS sequence"/>
</dbReference>
<dbReference type="SMART" id="SM00860">
    <property type="entry name" value="SMI1_KNR4"/>
    <property type="match status" value="1"/>
</dbReference>
<sequence>MIKSELNKLDENLKEKRPEYYKTLQLPLSDDAISNLEQTYKVVLPNDLKELYQWKNGQQYDCYASFVNNAMFQPLEEVLQISKEFNEMIGYDFQIKNWWNENWLPIFSNGGGSYLCYDIKGVFTNKVGQLIEFWKGDNDRNVIAPNLSEFLGALNTYLVETPATEYDSYFDVSDRIGQWRTTFIVDQPLS</sequence>
<dbReference type="EMBL" id="VFWZ01000005">
    <property type="protein sequence ID" value="TPN84746.1"/>
    <property type="molecule type" value="Genomic_DNA"/>
</dbReference>
<evidence type="ECO:0000313" key="2">
    <source>
        <dbReference type="EMBL" id="TPN84746.1"/>
    </source>
</evidence>
<dbReference type="Pfam" id="PF09346">
    <property type="entry name" value="SMI1_KNR4"/>
    <property type="match status" value="1"/>
</dbReference>
<comment type="caution">
    <text evidence="2">The sequence shown here is derived from an EMBL/GenBank/DDBJ whole genome shotgun (WGS) entry which is preliminary data.</text>
</comment>
<dbReference type="PANTHER" id="PTHR47432">
    <property type="entry name" value="CELL WALL ASSEMBLY REGULATOR SMI1"/>
    <property type="match status" value="1"/>
</dbReference>
<gene>
    <name evidence="2" type="ORF">FHK87_17615</name>
</gene>
<organism evidence="2 3">
    <name type="scientific">Aquimarina algicola</name>
    <dbReference type="NCBI Taxonomy" id="2589995"/>
    <lineage>
        <taxon>Bacteria</taxon>
        <taxon>Pseudomonadati</taxon>
        <taxon>Bacteroidota</taxon>
        <taxon>Flavobacteriia</taxon>
        <taxon>Flavobacteriales</taxon>
        <taxon>Flavobacteriaceae</taxon>
        <taxon>Aquimarina</taxon>
    </lineage>
</organism>
<name>A0A504J1K6_9FLAO</name>
<dbReference type="SUPFAM" id="SSF160631">
    <property type="entry name" value="SMI1/KNR4-like"/>
    <property type="match status" value="1"/>
</dbReference>
<dbReference type="InterPro" id="IPR018958">
    <property type="entry name" value="Knr4/Smi1-like_dom"/>
</dbReference>
<dbReference type="RefSeq" id="WP_140595080.1">
    <property type="nucleotide sequence ID" value="NZ_VFWZ01000005.1"/>
</dbReference>
<dbReference type="PANTHER" id="PTHR47432:SF1">
    <property type="entry name" value="CELL WALL ASSEMBLY REGULATOR SMI1"/>
    <property type="match status" value="1"/>
</dbReference>
<protein>
    <submittedName>
        <fullName evidence="2">SMI1/KNR4 family protein</fullName>
    </submittedName>
</protein>
<reference evidence="2 3" key="1">
    <citation type="submission" date="2019-06" db="EMBL/GenBank/DDBJ databases">
        <authorList>
            <person name="Meng X."/>
        </authorList>
    </citation>
    <scope>NUCLEOTIDE SEQUENCE [LARGE SCALE GENOMIC DNA]</scope>
    <source>
        <strain evidence="2 3">M625</strain>
    </source>
</reference>
<dbReference type="AlphaFoldDB" id="A0A504J1K6"/>
<evidence type="ECO:0000259" key="1">
    <source>
        <dbReference type="SMART" id="SM00860"/>
    </source>
</evidence>
<accession>A0A504J1K6</accession>